<feature type="region of interest" description="Disordered" evidence="1">
    <location>
        <begin position="55"/>
        <end position="85"/>
    </location>
</feature>
<name>A0A167P2X1_9HYPO</name>
<dbReference type="OrthoDB" id="4587009at2759"/>
<dbReference type="EMBL" id="AZHD01000017">
    <property type="protein sequence ID" value="OAA56231.1"/>
    <property type="molecule type" value="Genomic_DNA"/>
</dbReference>
<gene>
    <name evidence="3" type="ORF">SPI_07842</name>
</gene>
<feature type="chain" id="PRO_5007890962" evidence="2">
    <location>
        <begin position="24"/>
        <end position="279"/>
    </location>
</feature>
<reference evidence="3 4" key="1">
    <citation type="journal article" date="2016" name="Genome Biol. Evol.">
        <title>Divergent and convergent evolution of fungal pathogenicity.</title>
        <authorList>
            <person name="Shang Y."/>
            <person name="Xiao G."/>
            <person name="Zheng P."/>
            <person name="Cen K."/>
            <person name="Zhan S."/>
            <person name="Wang C."/>
        </authorList>
    </citation>
    <scope>NUCLEOTIDE SEQUENCE [LARGE SCALE GENOMIC DNA]</scope>
    <source>
        <strain evidence="3 4">RCEF 264</strain>
    </source>
</reference>
<keyword evidence="4" id="KW-1185">Reference proteome</keyword>
<evidence type="ECO:0000313" key="4">
    <source>
        <dbReference type="Proteomes" id="UP000076874"/>
    </source>
</evidence>
<proteinExistence type="predicted"/>
<comment type="caution">
    <text evidence="3">The sequence shown here is derived from an EMBL/GenBank/DDBJ whole genome shotgun (WGS) entry which is preliminary data.</text>
</comment>
<evidence type="ECO:0000313" key="3">
    <source>
        <dbReference type="EMBL" id="OAA56231.1"/>
    </source>
</evidence>
<dbReference type="AlphaFoldDB" id="A0A167P2X1"/>
<evidence type="ECO:0000256" key="1">
    <source>
        <dbReference type="SAM" id="MobiDB-lite"/>
    </source>
</evidence>
<feature type="signal peptide" evidence="2">
    <location>
        <begin position="1"/>
        <end position="23"/>
    </location>
</feature>
<evidence type="ECO:0000256" key="2">
    <source>
        <dbReference type="SAM" id="SignalP"/>
    </source>
</evidence>
<dbReference type="Proteomes" id="UP000076874">
    <property type="component" value="Unassembled WGS sequence"/>
</dbReference>
<accession>A0A167P2X1</accession>
<keyword evidence="2" id="KW-0732">Signal</keyword>
<protein>
    <submittedName>
        <fullName evidence="3">Uncharacterized protein</fullName>
    </submittedName>
</protein>
<organism evidence="3 4">
    <name type="scientific">Niveomyces insectorum RCEF 264</name>
    <dbReference type="NCBI Taxonomy" id="1081102"/>
    <lineage>
        <taxon>Eukaryota</taxon>
        <taxon>Fungi</taxon>
        <taxon>Dikarya</taxon>
        <taxon>Ascomycota</taxon>
        <taxon>Pezizomycotina</taxon>
        <taxon>Sordariomycetes</taxon>
        <taxon>Hypocreomycetidae</taxon>
        <taxon>Hypocreales</taxon>
        <taxon>Cordycipitaceae</taxon>
        <taxon>Niveomyces</taxon>
    </lineage>
</organism>
<sequence>MRAALSTLATVAWAAAAAAGASSSSTSSSSVSTSTGSTKTWAGATKYPTVVTRSWSRTSTVTPTSPSPDADAASEADTATATPSTTTVVVRSVTMYDQWPSSPDPANYPYTVTQTAVTHRREYAVNQAVAGGTTTRTNSLAVADTTQTVTTTWIMWDTSPTDLPVGHPLPKCEGGCAPPTIKPDKRCTDHNLDTACHSQCKIRSVEGWDVWWCQQRAGHWDHPKKAANNANASANTYADNTTAPVALGRVCTDSTGYYEQLLEPCDSADHRYDCPPCPE</sequence>